<dbReference type="GO" id="GO:0016987">
    <property type="term" value="F:sigma factor activity"/>
    <property type="evidence" value="ECO:0007669"/>
    <property type="project" value="UniProtKB-KW"/>
</dbReference>
<dbReference type="InterPro" id="IPR009042">
    <property type="entry name" value="RNA_pol_sigma70_r1_2"/>
</dbReference>
<dbReference type="Pfam" id="PF04542">
    <property type="entry name" value="Sigma70_r2"/>
    <property type="match status" value="1"/>
</dbReference>
<dbReference type="PANTHER" id="PTHR30603">
    <property type="entry name" value="RNA POLYMERASE SIGMA FACTOR RPO"/>
    <property type="match status" value="1"/>
</dbReference>
<evidence type="ECO:0000313" key="7">
    <source>
        <dbReference type="Proteomes" id="UP000006546"/>
    </source>
</evidence>
<evidence type="ECO:0000256" key="3">
    <source>
        <dbReference type="ARBA" id="ARBA00023125"/>
    </source>
</evidence>
<evidence type="ECO:0000259" key="5">
    <source>
        <dbReference type="PROSITE" id="PS00716"/>
    </source>
</evidence>
<dbReference type="InterPro" id="IPR013324">
    <property type="entry name" value="RNA_pol_sigma_r3/r4-like"/>
</dbReference>
<dbReference type="InterPro" id="IPR007624">
    <property type="entry name" value="RNA_pol_sigma70_r3"/>
</dbReference>
<dbReference type="PRINTS" id="PR00046">
    <property type="entry name" value="SIGMA70FCT"/>
</dbReference>
<dbReference type="InterPro" id="IPR007627">
    <property type="entry name" value="RNA_pol_sigma70_r2"/>
</dbReference>
<dbReference type="InterPro" id="IPR050239">
    <property type="entry name" value="Sigma-70_RNA_pol_init_factors"/>
</dbReference>
<name>F4LPM1_TREBD</name>
<dbReference type="GO" id="GO:0003677">
    <property type="term" value="F:DNA binding"/>
    <property type="evidence" value="ECO:0007669"/>
    <property type="project" value="UniProtKB-KW"/>
</dbReference>
<dbReference type="EMBL" id="CP002696">
    <property type="protein sequence ID" value="AEE17017.1"/>
    <property type="molecule type" value="Genomic_DNA"/>
</dbReference>
<dbReference type="PANTHER" id="PTHR30603:SF47">
    <property type="entry name" value="RNA POLYMERASE SIGMA FACTOR SIGD, CHLOROPLASTIC"/>
    <property type="match status" value="1"/>
</dbReference>
<dbReference type="InterPro" id="IPR013325">
    <property type="entry name" value="RNA_pol_sigma_r2"/>
</dbReference>
<dbReference type="InterPro" id="IPR000943">
    <property type="entry name" value="RNA_pol_sigma70"/>
</dbReference>
<feature type="domain" description="RNA polymerase sigma-70" evidence="5">
    <location>
        <begin position="293"/>
        <end position="319"/>
    </location>
</feature>
<dbReference type="InterPro" id="IPR007630">
    <property type="entry name" value="RNA_pol_sigma70_r4"/>
</dbReference>
<evidence type="ECO:0000256" key="1">
    <source>
        <dbReference type="ARBA" id="ARBA00023015"/>
    </source>
</evidence>
<reference evidence="7" key="1">
    <citation type="submission" date="2011-04" db="EMBL/GenBank/DDBJ databases">
        <title>The complete genome of Treponema brennaborense DSM 12168.</title>
        <authorList>
            <person name="Lucas S."/>
            <person name="Han J."/>
            <person name="Lapidus A."/>
            <person name="Bruce D."/>
            <person name="Goodwin L."/>
            <person name="Pitluck S."/>
            <person name="Peters L."/>
            <person name="Kyrpides N."/>
            <person name="Mavromatis K."/>
            <person name="Ivanova N."/>
            <person name="Mikhailova N."/>
            <person name="Pagani I."/>
            <person name="Teshima H."/>
            <person name="Detter J.C."/>
            <person name="Tapia R."/>
            <person name="Han C."/>
            <person name="Land M."/>
            <person name="Hauser L."/>
            <person name="Markowitz V."/>
            <person name="Cheng J.-F."/>
            <person name="Hugenholtz P."/>
            <person name="Woyke T."/>
            <person name="Wu D."/>
            <person name="Gronow S."/>
            <person name="Wellnitz S."/>
            <person name="Brambilla E."/>
            <person name="Klenk H.-P."/>
            <person name="Eisen J.A."/>
        </authorList>
    </citation>
    <scope>NUCLEOTIDE SEQUENCE [LARGE SCALE GENOMIC DNA]</scope>
    <source>
        <strain evidence="7">DSM 12168 / CIP 105900 / DD5/3</strain>
    </source>
</reference>
<dbReference type="Proteomes" id="UP000006546">
    <property type="component" value="Chromosome"/>
</dbReference>
<evidence type="ECO:0000256" key="4">
    <source>
        <dbReference type="ARBA" id="ARBA00023163"/>
    </source>
</evidence>
<dbReference type="InterPro" id="IPR036388">
    <property type="entry name" value="WH-like_DNA-bd_sf"/>
</dbReference>
<accession>F4LPM1</accession>
<gene>
    <name evidence="6" type="ordered locus">Trebr_1594</name>
</gene>
<keyword evidence="7" id="KW-1185">Reference proteome</keyword>
<dbReference type="Pfam" id="PF04539">
    <property type="entry name" value="Sigma70_r3"/>
    <property type="match status" value="1"/>
</dbReference>
<dbReference type="eggNOG" id="COG0568">
    <property type="taxonomic scope" value="Bacteria"/>
</dbReference>
<keyword evidence="1" id="KW-0805">Transcription regulation</keyword>
<evidence type="ECO:0000313" key="6">
    <source>
        <dbReference type="EMBL" id="AEE17017.1"/>
    </source>
</evidence>
<sequence length="332" mass="37956">MTTRQIASLRVRKPLQTSGALDGMGRTVVDPDPLSLYLKQISRYKLLSVQEEQATAAAIQEHKSRIRQLKSGLLEPAENSPAYEEIDRLERDLLVLKNKMIQANLRLVVSIAKRYQHRGLGLLDLIDEGNIGLIEAVDRFEPARNCRFSTYGIWWIRQAIIKSLADKGRVIRVPVHMLNTINKCFFMAKLLTQEYGREPTTAELARFLCVTNEKVEDYIRLSQEMSSLETNVDDDNSTRLGDLLTDENGEAPIERVFAAALTDTVNLVLNQLSEREMSIIRLRYGLDGKAPRTLTETGNVLGITRERVRQIQEKTLKKLREREELIAFNDYR</sequence>
<proteinExistence type="predicted"/>
<dbReference type="InterPro" id="IPR014284">
    <property type="entry name" value="RNA_pol_sigma-70_dom"/>
</dbReference>
<organism evidence="6 7">
    <name type="scientific">Treponema brennaborense (strain DSM 12168 / CIP 105900 / DD5/3)</name>
    <dbReference type="NCBI Taxonomy" id="906968"/>
    <lineage>
        <taxon>Bacteria</taxon>
        <taxon>Pseudomonadati</taxon>
        <taxon>Spirochaetota</taxon>
        <taxon>Spirochaetia</taxon>
        <taxon>Spirochaetales</taxon>
        <taxon>Treponemataceae</taxon>
        <taxon>Treponema</taxon>
    </lineage>
</organism>
<evidence type="ECO:0000256" key="2">
    <source>
        <dbReference type="ARBA" id="ARBA00023082"/>
    </source>
</evidence>
<dbReference type="STRING" id="906968.Trebr_1594"/>
<keyword evidence="3" id="KW-0238">DNA-binding</keyword>
<keyword evidence="2" id="KW-0731">Sigma factor</keyword>
<dbReference type="Gene3D" id="1.10.601.10">
    <property type="entry name" value="RNA Polymerase Primary Sigma Factor"/>
    <property type="match status" value="1"/>
</dbReference>
<keyword evidence="4" id="KW-0804">Transcription</keyword>
<dbReference type="SUPFAM" id="SSF88946">
    <property type="entry name" value="Sigma2 domain of RNA polymerase sigma factors"/>
    <property type="match status" value="1"/>
</dbReference>
<dbReference type="HOGENOM" id="CLU_014793_3_4_12"/>
<dbReference type="AlphaFoldDB" id="F4LPM1"/>
<dbReference type="SUPFAM" id="SSF88659">
    <property type="entry name" value="Sigma3 and sigma4 domains of RNA polymerase sigma factors"/>
    <property type="match status" value="2"/>
</dbReference>
<dbReference type="NCBIfam" id="TIGR02937">
    <property type="entry name" value="sigma70-ECF"/>
    <property type="match status" value="1"/>
</dbReference>
<dbReference type="CDD" id="cd06171">
    <property type="entry name" value="Sigma70_r4"/>
    <property type="match status" value="1"/>
</dbReference>
<dbReference type="Pfam" id="PF00140">
    <property type="entry name" value="Sigma70_r1_2"/>
    <property type="match status" value="1"/>
</dbReference>
<dbReference type="PROSITE" id="PS00716">
    <property type="entry name" value="SIGMA70_2"/>
    <property type="match status" value="1"/>
</dbReference>
<dbReference type="GO" id="GO:0006352">
    <property type="term" value="P:DNA-templated transcription initiation"/>
    <property type="evidence" value="ECO:0007669"/>
    <property type="project" value="InterPro"/>
</dbReference>
<dbReference type="Gene3D" id="1.10.10.10">
    <property type="entry name" value="Winged helix-like DNA-binding domain superfamily/Winged helix DNA-binding domain"/>
    <property type="match status" value="2"/>
</dbReference>
<protein>
    <submittedName>
        <fullName evidence="6">RNA polymerase, sigma 70 subunit, RpoD subfamily</fullName>
    </submittedName>
</protein>
<dbReference type="Pfam" id="PF04545">
    <property type="entry name" value="Sigma70_r4"/>
    <property type="match status" value="1"/>
</dbReference>
<dbReference type="KEGG" id="tbe:Trebr_1594"/>